<protein>
    <submittedName>
        <fullName evidence="4">Peptidase C19 family protein</fullName>
    </submittedName>
</protein>
<feature type="region of interest" description="Disordered" evidence="1">
    <location>
        <begin position="212"/>
        <end position="242"/>
    </location>
</feature>
<feature type="compositionally biased region" description="Low complexity" evidence="1">
    <location>
        <begin position="1582"/>
        <end position="1596"/>
    </location>
</feature>
<feature type="compositionally biased region" description="Low complexity" evidence="1">
    <location>
        <begin position="400"/>
        <end position="420"/>
    </location>
</feature>
<dbReference type="GeneID" id="31362990"/>
<feature type="region of interest" description="Disordered" evidence="1">
    <location>
        <begin position="1574"/>
        <end position="1625"/>
    </location>
</feature>
<dbReference type="GO" id="GO:0005634">
    <property type="term" value="C:nucleus"/>
    <property type="evidence" value="ECO:0007669"/>
    <property type="project" value="TreeGrafter"/>
</dbReference>
<feature type="region of interest" description="Disordered" evidence="1">
    <location>
        <begin position="724"/>
        <end position="770"/>
    </location>
</feature>
<keyword evidence="5" id="KW-1185">Reference proteome</keyword>
<feature type="compositionally biased region" description="Low complexity" evidence="1">
    <location>
        <begin position="29"/>
        <end position="44"/>
    </location>
</feature>
<dbReference type="OMA" id="YHSYIKD"/>
<evidence type="ECO:0000313" key="4">
    <source>
        <dbReference type="EMBL" id="EFA79650.1"/>
    </source>
</evidence>
<feature type="region of interest" description="Disordered" evidence="1">
    <location>
        <begin position="400"/>
        <end position="428"/>
    </location>
</feature>
<dbReference type="Gene3D" id="3.90.70.10">
    <property type="entry name" value="Cysteine proteinases"/>
    <property type="match status" value="2"/>
</dbReference>
<dbReference type="GO" id="GO:0016579">
    <property type="term" value="P:protein deubiquitination"/>
    <property type="evidence" value="ECO:0007669"/>
    <property type="project" value="InterPro"/>
</dbReference>
<dbReference type="InterPro" id="IPR050164">
    <property type="entry name" value="Peptidase_C19"/>
</dbReference>
<proteinExistence type="predicted"/>
<feature type="domain" description="UBA" evidence="2">
    <location>
        <begin position="279"/>
        <end position="321"/>
    </location>
</feature>
<dbReference type="InterPro" id="IPR001394">
    <property type="entry name" value="Peptidase_C19_UCH"/>
</dbReference>
<dbReference type="GO" id="GO:0005829">
    <property type="term" value="C:cytosol"/>
    <property type="evidence" value="ECO:0007669"/>
    <property type="project" value="TreeGrafter"/>
</dbReference>
<dbReference type="InParanoid" id="D3BG58"/>
<dbReference type="InterPro" id="IPR028889">
    <property type="entry name" value="USP"/>
</dbReference>
<dbReference type="EMBL" id="ADBJ01000033">
    <property type="protein sequence ID" value="EFA79650.1"/>
    <property type="molecule type" value="Genomic_DNA"/>
</dbReference>
<feature type="region of interest" description="Disordered" evidence="1">
    <location>
        <begin position="1502"/>
        <end position="1551"/>
    </location>
</feature>
<evidence type="ECO:0000259" key="2">
    <source>
        <dbReference type="PROSITE" id="PS50030"/>
    </source>
</evidence>
<feature type="region of interest" description="Disordered" evidence="1">
    <location>
        <begin position="19"/>
        <end position="49"/>
    </location>
</feature>
<name>D3BG58_HETP5</name>
<feature type="compositionally biased region" description="Low complexity" evidence="1">
    <location>
        <begin position="1502"/>
        <end position="1512"/>
    </location>
</feature>
<dbReference type="RefSeq" id="XP_020431771.1">
    <property type="nucleotide sequence ID" value="XM_020578344.1"/>
</dbReference>
<feature type="compositionally biased region" description="Low complexity" evidence="1">
    <location>
        <begin position="1658"/>
        <end position="1668"/>
    </location>
</feature>
<dbReference type="STRING" id="670386.D3BG58"/>
<dbReference type="PROSITE" id="PS00973">
    <property type="entry name" value="USP_2"/>
    <property type="match status" value="1"/>
</dbReference>
<dbReference type="InterPro" id="IPR015940">
    <property type="entry name" value="UBA"/>
</dbReference>
<feature type="compositionally biased region" description="Low complexity" evidence="1">
    <location>
        <begin position="724"/>
        <end position="758"/>
    </location>
</feature>
<dbReference type="InterPro" id="IPR018200">
    <property type="entry name" value="USP_CS"/>
</dbReference>
<dbReference type="Pfam" id="PF00443">
    <property type="entry name" value="UCH"/>
    <property type="match status" value="2"/>
</dbReference>
<feature type="compositionally biased region" description="Polar residues" evidence="1">
    <location>
        <begin position="759"/>
        <end position="770"/>
    </location>
</feature>
<evidence type="ECO:0000259" key="3">
    <source>
        <dbReference type="PROSITE" id="PS50235"/>
    </source>
</evidence>
<dbReference type="PANTHER" id="PTHR24006">
    <property type="entry name" value="UBIQUITIN CARBOXYL-TERMINAL HYDROLASE"/>
    <property type="match status" value="1"/>
</dbReference>
<evidence type="ECO:0000313" key="5">
    <source>
        <dbReference type="Proteomes" id="UP000001396"/>
    </source>
</evidence>
<organism evidence="4 5">
    <name type="scientific">Heterostelium pallidum (strain ATCC 26659 / Pp 5 / PN500)</name>
    <name type="common">Cellular slime mold</name>
    <name type="synonym">Polysphondylium pallidum</name>
    <dbReference type="NCBI Taxonomy" id="670386"/>
    <lineage>
        <taxon>Eukaryota</taxon>
        <taxon>Amoebozoa</taxon>
        <taxon>Evosea</taxon>
        <taxon>Eumycetozoa</taxon>
        <taxon>Dictyostelia</taxon>
        <taxon>Acytosteliales</taxon>
        <taxon>Acytosteliaceae</taxon>
        <taxon>Heterostelium</taxon>
    </lineage>
</organism>
<feature type="compositionally biased region" description="Low complexity" evidence="1">
    <location>
        <begin position="371"/>
        <end position="386"/>
    </location>
</feature>
<feature type="compositionally biased region" description="Low complexity" evidence="1">
    <location>
        <begin position="225"/>
        <end position="242"/>
    </location>
</feature>
<reference evidence="4 5" key="1">
    <citation type="journal article" date="2011" name="Genome Res.">
        <title>Phylogeny-wide analysis of social amoeba genomes highlights ancient origins for complex intercellular communication.</title>
        <authorList>
            <person name="Heidel A.J."/>
            <person name="Lawal H.M."/>
            <person name="Felder M."/>
            <person name="Schilde C."/>
            <person name="Helps N.R."/>
            <person name="Tunggal B."/>
            <person name="Rivero F."/>
            <person name="John U."/>
            <person name="Schleicher M."/>
            <person name="Eichinger L."/>
            <person name="Platzer M."/>
            <person name="Noegel A.A."/>
            <person name="Schaap P."/>
            <person name="Gloeckner G."/>
        </authorList>
    </citation>
    <scope>NUCLEOTIDE SEQUENCE [LARGE SCALE GENOMIC DNA]</scope>
    <source>
        <strain evidence="5">ATCC 26659 / Pp 5 / PN500</strain>
    </source>
</reference>
<gene>
    <name evidence="4" type="primary">usp40</name>
    <name evidence="4" type="ORF">PPL_07509</name>
</gene>
<dbReference type="PROSITE" id="PS00972">
    <property type="entry name" value="USP_1"/>
    <property type="match status" value="1"/>
</dbReference>
<dbReference type="SUPFAM" id="SSF54001">
    <property type="entry name" value="Cysteine proteinases"/>
    <property type="match status" value="1"/>
</dbReference>
<dbReference type="PROSITE" id="PS50235">
    <property type="entry name" value="USP_3"/>
    <property type="match status" value="1"/>
</dbReference>
<evidence type="ECO:0000256" key="1">
    <source>
        <dbReference type="SAM" id="MobiDB-lite"/>
    </source>
</evidence>
<comment type="caution">
    <text evidence="4">The sequence shown here is derived from an EMBL/GenBank/DDBJ whole genome shotgun (WGS) entry which is preliminary data.</text>
</comment>
<dbReference type="PROSITE" id="PS50030">
    <property type="entry name" value="UBA"/>
    <property type="match status" value="1"/>
</dbReference>
<feature type="compositionally biased region" description="Polar residues" evidence="1">
    <location>
        <begin position="1523"/>
        <end position="1551"/>
    </location>
</feature>
<feature type="region of interest" description="Disordered" evidence="1">
    <location>
        <begin position="366"/>
        <end position="386"/>
    </location>
</feature>
<accession>D3BG58</accession>
<sequence length="1691" mass="190446">MILLDGVCRGLFDEEDIGYGDDRAPFPANRPSGGYNYSGGPSRRAPADKRSQHGFVGLLNQGATCYLNSLIQLMYMTPELKNNLYSLNLKDLDLEQLTNNNNNNDTTQPTNVTANTTATTATTTSISSATSTTTTQNVSTNNNITTSNTSSKNNNNNNNSSYINNDLVSFMNEDMDDDIMNNVEWEEIGTGVYPPRSTNDDINDINIIDNIHINNSNDGDKMIVDNSNGNNNGNDKSGSNQQVQIQEQQQQQQQLQDSKKLNEDVVFEDFNNNSDPFAQYDQDYVQSVLAFGFDESRVLEGLKKFPHVYQQERLINWILSDDVVDAQNFDFPDLVPLGTFDDSSHQLATNTDDYAAFSMDFNTDDNIAKQSNNNNNNDNNNNNNSSSKAIVLYDVNNLNVTLNNHNNNNNNSNSNSNNNNGGDGIVIDSDEIGKEKSNVNGDGDTTSFIPLLAAAFEQQQQSIPGPVTLPQPAQPQPKKRRGRVLAYELQRLFSFLQVGEVRAISTEDLTKSFGWYGSEASEQQDIHELNRILFDAVEHSIKLTAIEKIIVQLYRGVLINRIECTKCGKIKDREEFYQDIPIPIKGFKTLEDSLKAFVTPEVLDGDNKYSCDDCNEKVKANFGAKLGQLPPILVLPLRRFDFDYQRGSRVKITSQFEFPMELDMTPYTSDYSLHEKNPDTVPKPDEQLYELFAVLIHSGGAYGGHYHAYIKDITKQGVIEINQPTTESTTVTTTTPVNSETTTTTTSTTNATETSESAAPQQTTNSLETGAESQLPVEVKSNGQNHHAQKNNKSKKNKIDVPHVYSGWFDFNDSTVTPIPDSYIAKQFGNKTESAYMLIYRSKDLKTDKSSDIPLHLVDEMNRFNTSLEEQRMSYDLTMNTMFVNPRFFNEFDIVDNALVEKNNLQPSELSLALDVGFSVQDLYSHIRKTYEDRIDHTSKLVIQEIIVKEGRVTLLPPLSSVSSTNIKKTGLREGCSLLIWRGANAEGITTPPINFTVDYYPAVRVDVSDASSSVTGHKQQFNLSIERDATFAELLKLVAQSCQLPVASLAVYRNSANQLLLLEDDMPNVPLIDRVYNGIGLLVEDNSLKFEESALRQEFEMNRFKIQLYVSDRIDNIDNDNDSFTTNKPITIHCDPKSTIHQVKEIILDMTRPADKAYLLRSTVIRKTQRGGSPGSTISDDSLTLKEVDITDSSLILIEKGTPTQQTITIRFIYLKDKSIRTLYFPKKDTIVNLKKTMLDRLDIDVEQLPNFVLKTTDSFDMPLNIISEEDMTLEESGLRSEDLLVITEGIIPSKDEIILKFGLYQVENAYKQYPSPSSPVLHLNPQYSPLTCDLFTVKTVGDLSLNKKLTINELKAELLLWPKLTELYPQYDASQDDIRLWLEEKLLSGHGCGNKQLAKLHIQQEASITIEFFKKETLPVVESTNPPPILLYLHKRIPESQCFSHPPRQIYFTGKLISELLTQISSICEVEEEHLKIYKYVTHQHNNPWRIIEERAINNNNNNKQNNNNQLSINIHDDSTEQSPSTSAQQEDNNNNMILDGDYNSNSTVNINAENELPIDSVVDEPTNNIIKTNESVDDSSTSGNSSSTLSTGNIPPPPPPRPEKKKKPNTSNPNELRGKPWMLKDGDMIAFLDQREDPEQNDRFALIMEKNNYKSNNYGANNSNSRKQNQTTKYRAPERELKIQLDEY</sequence>
<feature type="region of interest" description="Disordered" evidence="1">
    <location>
        <begin position="1658"/>
        <end position="1681"/>
    </location>
</feature>
<feature type="domain" description="USP" evidence="3">
    <location>
        <begin position="434"/>
        <end position="843"/>
    </location>
</feature>
<dbReference type="Proteomes" id="UP000001396">
    <property type="component" value="Unassembled WGS sequence"/>
</dbReference>
<dbReference type="InterPro" id="IPR038765">
    <property type="entry name" value="Papain-like_cys_pep_sf"/>
</dbReference>
<dbReference type="GO" id="GO:0004843">
    <property type="term" value="F:cysteine-type deubiquitinase activity"/>
    <property type="evidence" value="ECO:0007669"/>
    <property type="project" value="InterPro"/>
</dbReference>
<dbReference type="MEROPS" id="C19.069"/>
<dbReference type="PANTHER" id="PTHR24006:SF702">
    <property type="entry name" value="UBIQUITIN CARBOXYL-TERMINAL HYDROLASE 47"/>
    <property type="match status" value="1"/>
</dbReference>
<feature type="region of interest" description="Disordered" evidence="1">
    <location>
        <begin position="120"/>
        <end position="160"/>
    </location>
</feature>